<reference evidence="1 2" key="1">
    <citation type="journal article" date="2013" name="Proc. Natl. Acad. Sci. U.S.A.">
        <title>Genome of an arbuscular mycorrhizal fungus provides insight into the oldest plant symbiosis.</title>
        <authorList>
            <person name="Tisserant E."/>
            <person name="Malbreil M."/>
            <person name="Kuo A."/>
            <person name="Kohler A."/>
            <person name="Symeonidi A."/>
            <person name="Balestrini R."/>
            <person name="Charron P."/>
            <person name="Duensing N."/>
            <person name="Frei Dit Frey N."/>
            <person name="Gianinazzi-Pearson V."/>
            <person name="Gilbert L.B."/>
            <person name="Handa Y."/>
            <person name="Herr J.R."/>
            <person name="Hijri M."/>
            <person name="Koul R."/>
            <person name="Kawaguchi M."/>
            <person name="Krajinski F."/>
            <person name="Lammers P.J."/>
            <person name="Masclaux F.G."/>
            <person name="Murat C."/>
            <person name="Morin E."/>
            <person name="Ndikumana S."/>
            <person name="Pagni M."/>
            <person name="Petitpierre D."/>
            <person name="Requena N."/>
            <person name="Rosikiewicz P."/>
            <person name="Riley R."/>
            <person name="Saito K."/>
            <person name="San Clemente H."/>
            <person name="Shapiro H."/>
            <person name="van Tuinen D."/>
            <person name="Becard G."/>
            <person name="Bonfante P."/>
            <person name="Paszkowski U."/>
            <person name="Shachar-Hill Y.Y."/>
            <person name="Tuskan G.A."/>
            <person name="Young P.W."/>
            <person name="Sanders I.R."/>
            <person name="Henrissat B."/>
            <person name="Rensing S.A."/>
            <person name="Grigoriev I.V."/>
            <person name="Corradi N."/>
            <person name="Roux C."/>
            <person name="Martin F."/>
        </authorList>
    </citation>
    <scope>NUCLEOTIDE SEQUENCE [LARGE SCALE GENOMIC DNA]</scope>
    <source>
        <strain evidence="1 2">DAOM 197198</strain>
    </source>
</reference>
<keyword evidence="2" id="KW-1185">Reference proteome</keyword>
<organism evidence="1 2">
    <name type="scientific">Rhizophagus irregularis (strain DAOM 181602 / DAOM 197198 / MUCL 43194)</name>
    <name type="common">Arbuscular mycorrhizal fungus</name>
    <name type="synonym">Glomus intraradices</name>
    <dbReference type="NCBI Taxonomy" id="747089"/>
    <lineage>
        <taxon>Eukaryota</taxon>
        <taxon>Fungi</taxon>
        <taxon>Fungi incertae sedis</taxon>
        <taxon>Mucoromycota</taxon>
        <taxon>Glomeromycotina</taxon>
        <taxon>Glomeromycetes</taxon>
        <taxon>Glomerales</taxon>
        <taxon>Glomeraceae</taxon>
        <taxon>Rhizophagus</taxon>
    </lineage>
</organism>
<dbReference type="EMBL" id="AUPC02000083">
    <property type="protein sequence ID" value="POG73453.1"/>
    <property type="molecule type" value="Genomic_DNA"/>
</dbReference>
<name>A0A2P4Q729_RHIID</name>
<comment type="caution">
    <text evidence="1">The sequence shown here is derived from an EMBL/GenBank/DDBJ whole genome shotgun (WGS) entry which is preliminary data.</text>
</comment>
<proteinExistence type="predicted"/>
<evidence type="ECO:0000313" key="2">
    <source>
        <dbReference type="Proteomes" id="UP000018888"/>
    </source>
</evidence>
<gene>
    <name evidence="1" type="ORF">GLOIN_2v1772528</name>
</gene>
<reference evidence="1 2" key="2">
    <citation type="journal article" date="2018" name="New Phytol.">
        <title>High intraspecific genome diversity in the model arbuscular mycorrhizal symbiont Rhizophagus irregularis.</title>
        <authorList>
            <person name="Chen E.C.H."/>
            <person name="Morin E."/>
            <person name="Beaudet D."/>
            <person name="Noel J."/>
            <person name="Yildirir G."/>
            <person name="Ndikumana S."/>
            <person name="Charron P."/>
            <person name="St-Onge C."/>
            <person name="Giorgi J."/>
            <person name="Kruger M."/>
            <person name="Marton T."/>
            <person name="Ropars J."/>
            <person name="Grigoriev I.V."/>
            <person name="Hainaut M."/>
            <person name="Henrissat B."/>
            <person name="Roux C."/>
            <person name="Martin F."/>
            <person name="Corradi N."/>
        </authorList>
    </citation>
    <scope>NUCLEOTIDE SEQUENCE [LARGE SCALE GENOMIC DNA]</scope>
    <source>
        <strain evidence="1 2">DAOM 197198</strain>
    </source>
</reference>
<sequence length="76" mass="9096">MINSAISLRNSRSQSINLERVKRRFKDDLIENNNYYGQSIKRNKLYENKENSNFDIEMNLNSSKYITEEIDFDIDV</sequence>
<dbReference type="Proteomes" id="UP000018888">
    <property type="component" value="Unassembled WGS sequence"/>
</dbReference>
<dbReference type="AlphaFoldDB" id="A0A2P4Q729"/>
<protein>
    <submittedName>
        <fullName evidence="1">Uncharacterized protein</fullName>
    </submittedName>
</protein>
<accession>A0A2P4Q729</accession>
<evidence type="ECO:0000313" key="1">
    <source>
        <dbReference type="EMBL" id="POG73453.1"/>
    </source>
</evidence>